<dbReference type="EMBL" id="JAHXDN010000005">
    <property type="protein sequence ID" value="MBW4709936.1"/>
    <property type="molecule type" value="Genomic_DNA"/>
</dbReference>
<keyword evidence="2 4" id="KW-0067">ATP-binding</keyword>
<name>A0A9X1JZZ7_9RHOB</name>
<evidence type="ECO:0000313" key="5">
    <source>
        <dbReference type="Proteomes" id="UP001138661"/>
    </source>
</evidence>
<dbReference type="RefSeq" id="WP_219505960.1">
    <property type="nucleotide sequence ID" value="NZ_JAHXDN010000005.1"/>
</dbReference>
<feature type="domain" description="ABC transporter" evidence="3">
    <location>
        <begin position="261"/>
        <end position="505"/>
    </location>
</feature>
<keyword evidence="1" id="KW-0547">Nucleotide-binding</keyword>
<evidence type="ECO:0000259" key="3">
    <source>
        <dbReference type="PROSITE" id="PS50893"/>
    </source>
</evidence>
<dbReference type="InterPro" id="IPR003439">
    <property type="entry name" value="ABC_transporter-like_ATP-bd"/>
</dbReference>
<dbReference type="GO" id="GO:0016887">
    <property type="term" value="F:ATP hydrolysis activity"/>
    <property type="evidence" value="ECO:0007669"/>
    <property type="project" value="InterPro"/>
</dbReference>
<gene>
    <name evidence="4" type="ORF">KX928_19305</name>
</gene>
<dbReference type="GO" id="GO:0005524">
    <property type="term" value="F:ATP binding"/>
    <property type="evidence" value="ECO:0007669"/>
    <property type="project" value="UniProtKB-KW"/>
</dbReference>
<organism evidence="4 5">
    <name type="scientific">Roseobacter insulae</name>
    <dbReference type="NCBI Taxonomy" id="2859783"/>
    <lineage>
        <taxon>Bacteria</taxon>
        <taxon>Pseudomonadati</taxon>
        <taxon>Pseudomonadota</taxon>
        <taxon>Alphaproteobacteria</taxon>
        <taxon>Rhodobacterales</taxon>
        <taxon>Roseobacteraceae</taxon>
        <taxon>Roseobacter</taxon>
    </lineage>
</organism>
<accession>A0A9X1JZZ7</accession>
<dbReference type="Pfam" id="PF00005">
    <property type="entry name" value="ABC_tran"/>
    <property type="match status" value="2"/>
</dbReference>
<dbReference type="PANTHER" id="PTHR43790:SF4">
    <property type="entry name" value="GUANOSINE IMPORT ATP-BINDING PROTEIN NUPO"/>
    <property type="match status" value="1"/>
</dbReference>
<dbReference type="PROSITE" id="PS50893">
    <property type="entry name" value="ABC_TRANSPORTER_2"/>
    <property type="match status" value="2"/>
</dbReference>
<feature type="domain" description="ABC transporter" evidence="3">
    <location>
        <begin position="5"/>
        <end position="236"/>
    </location>
</feature>
<dbReference type="CDD" id="cd03216">
    <property type="entry name" value="ABC_Carb_Monos_I"/>
    <property type="match status" value="1"/>
</dbReference>
<dbReference type="SMART" id="SM00382">
    <property type="entry name" value="AAA"/>
    <property type="match status" value="1"/>
</dbReference>
<proteinExistence type="predicted"/>
<sequence length="509" mass="54103">MDSFLKVTGIDKSFGAVRALHNVNLLASKGECIAILGENGAGKTTLASVLIGLYQPDSGEIKLGGTPVSVTSPAKAIEHGIGMIHQHFSLVGAMTAEENILIGLPSTKRGAEARARIRQLCSDFDFNVDFDIRVTEMPVGMKQRVEILKALFRDVSILILDEPTSVLAPTEVAPFLKGVRKLVANGCLVFFISHKLDEIREIADRVMIMRHGRVEGVLPVATTPMAQMSALMMGDKPTGETVETPKAKKARNDTSSAADALVVSDVCLMDPGGAEILQDLTLSVKAGEILGIAGIDGNGQTELSEVITGLKRQTSGAIHLNGTEISSASIAARIADGIGFVPEDRHAEGLVLSLTVEENMAFRSIGEDRFMSGGLISRRAMHEIASDVVAAFDIRPPDPKLNASALSGGNQQKIVLAREVARARNLLVVVQPTKGLDVGATEFVQNQIRAVAHSGVGVLYISTELEHVLDISDRVAVMAFGRITGVVDPENTTLQDIGLLMTAAPEEVL</sequence>
<evidence type="ECO:0000256" key="2">
    <source>
        <dbReference type="ARBA" id="ARBA00022840"/>
    </source>
</evidence>
<dbReference type="InterPro" id="IPR003593">
    <property type="entry name" value="AAA+_ATPase"/>
</dbReference>
<keyword evidence="5" id="KW-1185">Reference proteome</keyword>
<dbReference type="PROSITE" id="PS00211">
    <property type="entry name" value="ABC_TRANSPORTER_1"/>
    <property type="match status" value="1"/>
</dbReference>
<evidence type="ECO:0000313" key="4">
    <source>
        <dbReference type="EMBL" id="MBW4709936.1"/>
    </source>
</evidence>
<protein>
    <submittedName>
        <fullName evidence="4">ABC transporter ATP-binding protein</fullName>
    </submittedName>
</protein>
<dbReference type="InterPro" id="IPR050107">
    <property type="entry name" value="ABC_carbohydrate_import_ATPase"/>
</dbReference>
<evidence type="ECO:0000256" key="1">
    <source>
        <dbReference type="ARBA" id="ARBA00022741"/>
    </source>
</evidence>
<dbReference type="InterPro" id="IPR017871">
    <property type="entry name" value="ABC_transporter-like_CS"/>
</dbReference>
<comment type="caution">
    <text evidence="4">The sequence shown here is derived from an EMBL/GenBank/DDBJ whole genome shotgun (WGS) entry which is preliminary data.</text>
</comment>
<dbReference type="CDD" id="cd03215">
    <property type="entry name" value="ABC_Carb_Monos_II"/>
    <property type="match status" value="1"/>
</dbReference>
<reference evidence="4" key="1">
    <citation type="submission" date="2021-07" db="EMBL/GenBank/DDBJ databases">
        <title>Roseobacter insulae sp. nov., isolated from a tidal flat.</title>
        <authorList>
            <person name="Park S."/>
            <person name="Yoon J.-H."/>
        </authorList>
    </citation>
    <scope>NUCLEOTIDE SEQUENCE</scope>
    <source>
        <strain evidence="4">YSTF-M11</strain>
    </source>
</reference>
<dbReference type="Proteomes" id="UP001138661">
    <property type="component" value="Unassembled WGS sequence"/>
</dbReference>
<dbReference type="PANTHER" id="PTHR43790">
    <property type="entry name" value="CARBOHYDRATE TRANSPORT ATP-BINDING PROTEIN MG119-RELATED"/>
    <property type="match status" value="1"/>
</dbReference>
<dbReference type="AlphaFoldDB" id="A0A9X1JZZ7"/>